<reference evidence="1 2" key="1">
    <citation type="journal article" date="2016" name="Front. Microbiol.">
        <title>Genomic Resource of Rice Seed Associated Bacteria.</title>
        <authorList>
            <person name="Midha S."/>
            <person name="Bansal K."/>
            <person name="Sharma S."/>
            <person name="Kumar N."/>
            <person name="Patil P.P."/>
            <person name="Chaudhry V."/>
            <person name="Patil P.B."/>
        </authorList>
    </citation>
    <scope>NUCLEOTIDE SEQUENCE [LARGE SCALE GENOMIC DNA]</scope>
    <source>
        <strain evidence="1 2">NS115</strain>
    </source>
</reference>
<sequence length="105" mass="12053">MIVWTDETSYSQGERGKAEPRTWRAKVGAYYVIITRHIHSPGVWLWRSDSLDGELRELDSKDIEAAKDEVLKKVRLTLSSTAHRVADALTALYDDQQEKAENKLH</sequence>
<evidence type="ECO:0000313" key="1">
    <source>
        <dbReference type="EMBL" id="KTS84439.1"/>
    </source>
</evidence>
<dbReference type="Proteomes" id="UP000074866">
    <property type="component" value="Unassembled WGS sequence"/>
</dbReference>
<keyword evidence="2" id="KW-1185">Reference proteome</keyword>
<evidence type="ECO:0000313" key="2">
    <source>
        <dbReference type="Proteomes" id="UP000074866"/>
    </source>
</evidence>
<dbReference type="EMBL" id="LDRX01000015">
    <property type="protein sequence ID" value="KTS84439.1"/>
    <property type="molecule type" value="Genomic_DNA"/>
</dbReference>
<protein>
    <submittedName>
        <fullName evidence="1">Uncharacterized protein</fullName>
    </submittedName>
</protein>
<accession>A0ACC4ZZ85</accession>
<gene>
    <name evidence="1" type="ORF">NS115_03655</name>
</gene>
<organism evidence="1 2">
    <name type="scientific">Paenibacillus jamilae</name>
    <dbReference type="NCBI Taxonomy" id="114136"/>
    <lineage>
        <taxon>Bacteria</taxon>
        <taxon>Bacillati</taxon>
        <taxon>Bacillota</taxon>
        <taxon>Bacilli</taxon>
        <taxon>Bacillales</taxon>
        <taxon>Paenibacillaceae</taxon>
        <taxon>Paenibacillus</taxon>
    </lineage>
</organism>
<comment type="caution">
    <text evidence="1">The sequence shown here is derived from an EMBL/GenBank/DDBJ whole genome shotgun (WGS) entry which is preliminary data.</text>
</comment>
<name>A0ACC4ZZ85_9BACL</name>
<proteinExistence type="predicted"/>